<keyword evidence="2" id="KW-1185">Reference proteome</keyword>
<evidence type="ECO:0000313" key="2">
    <source>
        <dbReference type="Proteomes" id="UP001597197"/>
    </source>
</evidence>
<dbReference type="Proteomes" id="UP001597197">
    <property type="component" value="Unassembled WGS sequence"/>
</dbReference>
<organism evidence="1 2">
    <name type="scientific">Hymenobacter bucti</name>
    <dbReference type="NCBI Taxonomy" id="1844114"/>
    <lineage>
        <taxon>Bacteria</taxon>
        <taxon>Pseudomonadati</taxon>
        <taxon>Bacteroidota</taxon>
        <taxon>Cytophagia</taxon>
        <taxon>Cytophagales</taxon>
        <taxon>Hymenobacteraceae</taxon>
        <taxon>Hymenobacter</taxon>
    </lineage>
</organism>
<dbReference type="EMBL" id="JBHUFD010000019">
    <property type="protein sequence ID" value="MFD1875623.1"/>
    <property type="molecule type" value="Genomic_DNA"/>
</dbReference>
<reference evidence="2" key="1">
    <citation type="journal article" date="2019" name="Int. J. Syst. Evol. Microbiol.">
        <title>The Global Catalogue of Microorganisms (GCM) 10K type strain sequencing project: providing services to taxonomists for standard genome sequencing and annotation.</title>
        <authorList>
            <consortium name="The Broad Institute Genomics Platform"/>
            <consortium name="The Broad Institute Genome Sequencing Center for Infectious Disease"/>
            <person name="Wu L."/>
            <person name="Ma J."/>
        </authorList>
    </citation>
    <scope>NUCLEOTIDE SEQUENCE [LARGE SCALE GENOMIC DNA]</scope>
    <source>
        <strain evidence="2">CGMCC 1.15795</strain>
    </source>
</reference>
<sequence>MADASTYGRLAVPVLGIGSHLSYSYLQMSLPYVAENVQVVGILDSGHYMFEEKSVRVLAAVLAFLAPPAG</sequence>
<evidence type="ECO:0008006" key="3">
    <source>
        <dbReference type="Google" id="ProtNLM"/>
    </source>
</evidence>
<accession>A0ABW4R170</accession>
<name>A0ABW4R170_9BACT</name>
<protein>
    <recommendedName>
        <fullName evidence="3">Alpha/beta hydrolase</fullName>
    </recommendedName>
</protein>
<dbReference type="RefSeq" id="WP_382318512.1">
    <property type="nucleotide sequence ID" value="NZ_JBHUFD010000019.1"/>
</dbReference>
<gene>
    <name evidence="1" type="ORF">ACFSDX_24540</name>
</gene>
<evidence type="ECO:0000313" key="1">
    <source>
        <dbReference type="EMBL" id="MFD1875623.1"/>
    </source>
</evidence>
<proteinExistence type="predicted"/>
<comment type="caution">
    <text evidence="1">The sequence shown here is derived from an EMBL/GenBank/DDBJ whole genome shotgun (WGS) entry which is preliminary data.</text>
</comment>